<dbReference type="AlphaFoldDB" id="Q7MVF7"/>
<dbReference type="EMBL" id="AE015924">
    <property type="protein sequence ID" value="AAQ66218.1"/>
    <property type="molecule type" value="Genomic_DNA"/>
</dbReference>
<sequence length="469" mass="54762">MTSFISVYLKIKYYICIYKGNLLVKSILLESSCVILIKYSAQYPNLSNSMIKMNKTISDVDFDDEQEIKLPLSNRQSIAILLGAGFSAPKGYPIGNDINKKIQNFDDSNIDFSPSGMLAISKDGHKPLFQIEGVRNIHQKYFIFCKRLINEYTKAHSNQFDYEQFYDFIKSDEAKDNRYRLLCQDLINKSDDYDNYLFNVVHIYNQMVLYLLKDKEGKSYYDGEPFKVNCADAYNEFLLYLSQQSKECIINIHTLNHDLLIESFNQTSNINGNISDGFDEYGSEYYGILEHDHRNYNCRLERYTGRYNTPIRLYKLHGSIDYVPFYRRDKNGFMKPEKYVKIKWGIGASNIIKGRKSKYGYDASPFEYHADFLTGTTSKIKRYDETLLFKKLFKKFRNNLSKANSLIIIGYGCKDKGINEMIKDNFDYKNKPSFIIDKYAGASVETFAQKINAKIIKESIERLDKTWFV</sequence>
<dbReference type="PATRIC" id="fig|242619.8.peg.1024"/>
<evidence type="ECO:0000313" key="1">
    <source>
        <dbReference type="EMBL" id="AAQ66218.1"/>
    </source>
</evidence>
<proteinExistence type="predicted"/>
<accession>Q7MVF7</accession>
<dbReference type="HOGENOM" id="CLU_651894_0_0_10"/>
<evidence type="ECO:0000313" key="2">
    <source>
        <dbReference type="Proteomes" id="UP000000588"/>
    </source>
</evidence>
<protein>
    <submittedName>
        <fullName evidence="1">Uncharacterized protein</fullName>
    </submittedName>
</protein>
<dbReference type="KEGG" id="pgi:PG_1107"/>
<dbReference type="Proteomes" id="UP000000588">
    <property type="component" value="Chromosome"/>
</dbReference>
<dbReference type="DNASU" id="2553334"/>
<organism evidence="1 2">
    <name type="scientific">Porphyromonas gingivalis (strain ATCC BAA-308 / W83)</name>
    <dbReference type="NCBI Taxonomy" id="242619"/>
    <lineage>
        <taxon>Bacteria</taxon>
        <taxon>Pseudomonadati</taxon>
        <taxon>Bacteroidota</taxon>
        <taxon>Bacteroidia</taxon>
        <taxon>Bacteroidales</taxon>
        <taxon>Porphyromonadaceae</taxon>
        <taxon>Porphyromonas</taxon>
    </lineage>
</organism>
<dbReference type="BioCyc" id="PGIN242619:G1G02-1035-MONOMER"/>
<name>Q7MVF7_PORGI</name>
<dbReference type="eggNOG" id="ENOG502ZAT0">
    <property type="taxonomic scope" value="Bacteria"/>
</dbReference>
<dbReference type="EnsemblBacteria" id="AAQ66218">
    <property type="protein sequence ID" value="AAQ66218"/>
    <property type="gene ID" value="PG_1107"/>
</dbReference>
<keyword evidence="2" id="KW-1185">Reference proteome</keyword>
<reference evidence="1 2" key="1">
    <citation type="journal article" date="2003" name="J. Bacteriol.">
        <title>Complete genome sequence of the oral pathogenic bacterium Porphyromonas gingivalis strain W83.</title>
        <authorList>
            <person name="Nelson K."/>
            <person name="Fleishmann R."/>
            <person name="DeBoy R."/>
            <person name="Paulsen I."/>
            <person name="Fouts D."/>
            <person name="Eisen J."/>
            <person name="Daugherty S."/>
            <person name="Dodson R."/>
            <person name="Durkin A."/>
            <person name="Gwinn M."/>
            <person name="Haft D."/>
            <person name="Kolonay J."/>
            <person name="Nelson W."/>
            <person name="White O."/>
            <person name="Mason T."/>
            <person name="Tallon L."/>
            <person name="Gray J."/>
            <person name="Granger D."/>
            <person name="Tettelin H."/>
            <person name="Dong H."/>
            <person name="Galvin J."/>
            <person name="Duncan M."/>
            <person name="Dewhirst F."/>
            <person name="Fraser C."/>
        </authorList>
    </citation>
    <scope>NUCLEOTIDE SEQUENCE [LARGE SCALE GENOMIC DNA]</scope>
    <source>
        <strain evidence="2">ATCC BAA-308 / W83</strain>
    </source>
</reference>
<gene>
    <name evidence="1" type="ordered locus">PG_1107</name>
</gene>